<dbReference type="Proteomes" id="UP000564644">
    <property type="component" value="Unassembled WGS sequence"/>
</dbReference>
<organism evidence="3 4">
    <name type="scientific">Cohnella zeiphila</name>
    <dbReference type="NCBI Taxonomy" id="2761120"/>
    <lineage>
        <taxon>Bacteria</taxon>
        <taxon>Bacillati</taxon>
        <taxon>Bacillota</taxon>
        <taxon>Bacilli</taxon>
        <taxon>Bacillales</taxon>
        <taxon>Paenibacillaceae</taxon>
        <taxon>Cohnella</taxon>
    </lineage>
</organism>
<dbReference type="RefSeq" id="WP_185133281.1">
    <property type="nucleotide sequence ID" value="NZ_JACJVO010000051.1"/>
</dbReference>
<feature type="domain" description="Group II intron maturase-specific" evidence="2">
    <location>
        <begin position="44"/>
        <end position="113"/>
    </location>
</feature>
<evidence type="ECO:0000259" key="1">
    <source>
        <dbReference type="Pfam" id="PF08241"/>
    </source>
</evidence>
<dbReference type="InterPro" id="IPR013216">
    <property type="entry name" value="Methyltransf_11"/>
</dbReference>
<sequence>MFLTRNPRPALPPLAKALRPCQDEDKIATQEEPSPYAFPKDKSIQSFRDTIRARTHGRIPLTVFELIASINPVIRGWGNYFRKAHVRKLFNRFQRWIIRRIWSHRFKRWRKSYDIDSHRRANGTPAEWKVKERATFLSRLQSEGRTRLLEIGAGTGIDSLFFRENGLKVTCVDLSEEMVRYCRDRELDAHVMDFYRLDFADETFDAVYAMNCLLHVPKHEFDGVLQEIGRVMKPGALFFMGLYGGADSEGIWENDWCEPKRFFTSYSDDALRQAVTKRFVDIDFHIVPLQEGQPYFQALLVQKS</sequence>
<dbReference type="InterPro" id="IPR013597">
    <property type="entry name" value="Mat_intron_G2"/>
</dbReference>
<dbReference type="GO" id="GO:0032259">
    <property type="term" value="P:methylation"/>
    <property type="evidence" value="ECO:0007669"/>
    <property type="project" value="UniProtKB-KW"/>
</dbReference>
<evidence type="ECO:0000313" key="3">
    <source>
        <dbReference type="EMBL" id="MBB6735540.1"/>
    </source>
</evidence>
<dbReference type="Gene3D" id="3.40.50.150">
    <property type="entry name" value="Vaccinia Virus protein VP39"/>
    <property type="match status" value="1"/>
</dbReference>
<proteinExistence type="predicted"/>
<accession>A0A7X0SV88</accession>
<evidence type="ECO:0000313" key="4">
    <source>
        <dbReference type="Proteomes" id="UP000564644"/>
    </source>
</evidence>
<dbReference type="EMBL" id="JACJVO010000051">
    <property type="protein sequence ID" value="MBB6735540.1"/>
    <property type="molecule type" value="Genomic_DNA"/>
</dbReference>
<feature type="domain" description="Methyltransferase type 11" evidence="1">
    <location>
        <begin position="149"/>
        <end position="239"/>
    </location>
</feature>
<dbReference type="AlphaFoldDB" id="A0A7X0SV88"/>
<dbReference type="InterPro" id="IPR050508">
    <property type="entry name" value="Methyltransf_Superfamily"/>
</dbReference>
<dbReference type="Pfam" id="PF08241">
    <property type="entry name" value="Methyltransf_11"/>
    <property type="match status" value="1"/>
</dbReference>
<gene>
    <name evidence="3" type="ORF">H7C18_31980</name>
</gene>
<dbReference type="PANTHER" id="PTHR42912">
    <property type="entry name" value="METHYLTRANSFERASE"/>
    <property type="match status" value="1"/>
</dbReference>
<dbReference type="GO" id="GO:0008757">
    <property type="term" value="F:S-adenosylmethionine-dependent methyltransferase activity"/>
    <property type="evidence" value="ECO:0007669"/>
    <property type="project" value="InterPro"/>
</dbReference>
<keyword evidence="3" id="KW-0808">Transferase</keyword>
<evidence type="ECO:0000259" key="2">
    <source>
        <dbReference type="Pfam" id="PF08388"/>
    </source>
</evidence>
<dbReference type="CDD" id="cd02440">
    <property type="entry name" value="AdoMet_MTases"/>
    <property type="match status" value="1"/>
</dbReference>
<comment type="caution">
    <text evidence="3">The sequence shown here is derived from an EMBL/GenBank/DDBJ whole genome shotgun (WGS) entry which is preliminary data.</text>
</comment>
<reference evidence="3 4" key="1">
    <citation type="submission" date="2020-08" db="EMBL/GenBank/DDBJ databases">
        <title>Cohnella phylogeny.</title>
        <authorList>
            <person name="Dunlap C."/>
        </authorList>
    </citation>
    <scope>NUCLEOTIDE SEQUENCE [LARGE SCALE GENOMIC DNA]</scope>
    <source>
        <strain evidence="3 4">CBP 2801</strain>
    </source>
</reference>
<dbReference type="InterPro" id="IPR029063">
    <property type="entry name" value="SAM-dependent_MTases_sf"/>
</dbReference>
<keyword evidence="3" id="KW-0489">Methyltransferase</keyword>
<protein>
    <submittedName>
        <fullName evidence="3">Methyltransferase domain-containing protein</fullName>
    </submittedName>
</protein>
<dbReference type="Pfam" id="PF08388">
    <property type="entry name" value="GIIM"/>
    <property type="match status" value="1"/>
</dbReference>
<keyword evidence="4" id="KW-1185">Reference proteome</keyword>
<dbReference type="SUPFAM" id="SSF53335">
    <property type="entry name" value="S-adenosyl-L-methionine-dependent methyltransferases"/>
    <property type="match status" value="1"/>
</dbReference>
<name>A0A7X0SV88_9BACL</name>